<evidence type="ECO:0000313" key="1">
    <source>
        <dbReference type="EMBL" id="CAF5225181.1"/>
    </source>
</evidence>
<dbReference type="InterPro" id="IPR023296">
    <property type="entry name" value="Glyco_hydro_beta-prop_sf"/>
</dbReference>
<feature type="non-terminal residue" evidence="1">
    <location>
        <position position="76"/>
    </location>
</feature>
<proteinExistence type="predicted"/>
<evidence type="ECO:0000313" key="2">
    <source>
        <dbReference type="Proteomes" id="UP000681720"/>
    </source>
</evidence>
<accession>A0A8S3JZI7</accession>
<dbReference type="Proteomes" id="UP000681720">
    <property type="component" value="Unassembled WGS sequence"/>
</dbReference>
<gene>
    <name evidence="1" type="ORF">GIL414_LOCUS86481</name>
</gene>
<reference evidence="1" key="1">
    <citation type="submission" date="2021-02" db="EMBL/GenBank/DDBJ databases">
        <authorList>
            <person name="Nowell W R."/>
        </authorList>
    </citation>
    <scope>NUCLEOTIDE SEQUENCE</scope>
</reference>
<dbReference type="AlphaFoldDB" id="A0A8S3JZI7"/>
<name>A0A8S3JZI7_9BILA</name>
<feature type="non-terminal residue" evidence="1">
    <location>
        <position position="1"/>
    </location>
</feature>
<organism evidence="1 2">
    <name type="scientific">Rotaria magnacalcarata</name>
    <dbReference type="NCBI Taxonomy" id="392030"/>
    <lineage>
        <taxon>Eukaryota</taxon>
        <taxon>Metazoa</taxon>
        <taxon>Spiralia</taxon>
        <taxon>Gnathifera</taxon>
        <taxon>Rotifera</taxon>
        <taxon>Eurotatoria</taxon>
        <taxon>Bdelloidea</taxon>
        <taxon>Philodinida</taxon>
        <taxon>Philodinidae</taxon>
        <taxon>Rotaria</taxon>
    </lineage>
</organism>
<dbReference type="EMBL" id="CAJOBJ010375166">
    <property type="protein sequence ID" value="CAF5225181.1"/>
    <property type="molecule type" value="Genomic_DNA"/>
</dbReference>
<sequence length="76" mass="8656">MSNVDVIEIITPDYTNSLGKSFTTDPLTPFNNEAPILFKRYGYYYLLFGECCCFCPLGSNSHVFVSYHALGTWRDT</sequence>
<protein>
    <submittedName>
        <fullName evidence="1">Uncharacterized protein</fullName>
    </submittedName>
</protein>
<comment type="caution">
    <text evidence="1">The sequence shown here is derived from an EMBL/GenBank/DDBJ whole genome shotgun (WGS) entry which is preliminary data.</text>
</comment>
<dbReference type="SUPFAM" id="SSF75005">
    <property type="entry name" value="Arabinanase/levansucrase/invertase"/>
    <property type="match status" value="1"/>
</dbReference>
<dbReference type="Gene3D" id="2.115.10.20">
    <property type="entry name" value="Glycosyl hydrolase domain, family 43"/>
    <property type="match status" value="1"/>
</dbReference>